<dbReference type="Proteomes" id="UP000198729">
    <property type="component" value="Unassembled WGS sequence"/>
</dbReference>
<proteinExistence type="predicted"/>
<dbReference type="RefSeq" id="WP_090284733.1">
    <property type="nucleotide sequence ID" value="NZ_FMWO01000037.1"/>
</dbReference>
<name>A0A1G5SCG4_9PROT</name>
<dbReference type="AlphaFoldDB" id="A0A1G5SCG4"/>
<dbReference type="EMBL" id="FMWO01000037">
    <property type="protein sequence ID" value="SCZ84885.1"/>
    <property type="molecule type" value="Genomic_DNA"/>
</dbReference>
<organism evidence="2 3">
    <name type="scientific">Nitrosomonas mobilis</name>
    <dbReference type="NCBI Taxonomy" id="51642"/>
    <lineage>
        <taxon>Bacteria</taxon>
        <taxon>Pseudomonadati</taxon>
        <taxon>Pseudomonadota</taxon>
        <taxon>Betaproteobacteria</taxon>
        <taxon>Nitrosomonadales</taxon>
        <taxon>Nitrosomonadaceae</taxon>
        <taxon>Nitrosomonas</taxon>
    </lineage>
</organism>
<feature type="signal peptide" evidence="1">
    <location>
        <begin position="1"/>
        <end position="30"/>
    </location>
</feature>
<dbReference type="STRING" id="51642.NSMM_300004"/>
<gene>
    <name evidence="2" type="ORF">NSMM_300004</name>
</gene>
<keyword evidence="3" id="KW-1185">Reference proteome</keyword>
<sequence>MINLRNAPKYFFSTVALSMLLFGFNPLATSAVLVNQPYLANSDGFLSSVNGGYENAESFVLPGAVNLTSIVWWGSDAGADDFLVRIGTSLGSWTNLAGSIAKTATFDIDNENRDIFRFEQTLDSALTLTADTHFLSISQEAEEWFWTVGSLGSGFGQLGSFFGDSQGWFPDETAELSFQLAGEGQSQSVPEPGMLALFLVGIFAFWEGRKRSG</sequence>
<protein>
    <recommendedName>
        <fullName evidence="4">PEP-CTERM protein-sorting domain-containing protein</fullName>
    </recommendedName>
</protein>
<dbReference type="OrthoDB" id="8546380at2"/>
<evidence type="ECO:0000313" key="3">
    <source>
        <dbReference type="Proteomes" id="UP000198729"/>
    </source>
</evidence>
<keyword evidence="1" id="KW-0732">Signal</keyword>
<feature type="chain" id="PRO_5011729288" description="PEP-CTERM protein-sorting domain-containing protein" evidence="1">
    <location>
        <begin position="31"/>
        <end position="213"/>
    </location>
</feature>
<evidence type="ECO:0000256" key="1">
    <source>
        <dbReference type="SAM" id="SignalP"/>
    </source>
</evidence>
<accession>A0A1G5SCG4</accession>
<reference evidence="2 3" key="1">
    <citation type="submission" date="2016-10" db="EMBL/GenBank/DDBJ databases">
        <authorList>
            <person name="de Groot N.N."/>
        </authorList>
    </citation>
    <scope>NUCLEOTIDE SEQUENCE [LARGE SCALE GENOMIC DNA]</scope>
    <source>
        <strain evidence="2">1</strain>
    </source>
</reference>
<evidence type="ECO:0000313" key="2">
    <source>
        <dbReference type="EMBL" id="SCZ84885.1"/>
    </source>
</evidence>
<evidence type="ECO:0008006" key="4">
    <source>
        <dbReference type="Google" id="ProtNLM"/>
    </source>
</evidence>